<dbReference type="EMBL" id="JAHQZT010000005">
    <property type="protein sequence ID" value="MBV0932800.1"/>
    <property type="molecule type" value="Genomic_DNA"/>
</dbReference>
<feature type="domain" description="Transposase IS116/IS110/IS902 C-terminal" evidence="1">
    <location>
        <begin position="2"/>
        <end position="44"/>
    </location>
</feature>
<name>A0ABS6M983_9GAMM</name>
<proteinExistence type="predicted"/>
<evidence type="ECO:0000259" key="1">
    <source>
        <dbReference type="Pfam" id="PF02371"/>
    </source>
</evidence>
<comment type="caution">
    <text evidence="2">The sequence shown here is derived from an EMBL/GenBank/DDBJ whole genome shotgun (WGS) entry which is preliminary data.</text>
</comment>
<organism evidence="2 3">
    <name type="scientific">Marinobacterium weihaiense</name>
    <dbReference type="NCBI Taxonomy" id="2851016"/>
    <lineage>
        <taxon>Bacteria</taxon>
        <taxon>Pseudomonadati</taxon>
        <taxon>Pseudomonadota</taxon>
        <taxon>Gammaproteobacteria</taxon>
        <taxon>Oceanospirillales</taxon>
        <taxon>Oceanospirillaceae</taxon>
        <taxon>Marinobacterium</taxon>
    </lineage>
</organism>
<sequence length="67" mass="7669">MNRDSGSWNGKRRIHGGRHRIGTVMFMAMLSSIQCNPVFKRFYEHLKAQGKRPKSPSSLACESSLWC</sequence>
<keyword evidence="3" id="KW-1185">Reference proteome</keyword>
<reference evidence="2 3" key="1">
    <citation type="submission" date="2021-06" db="EMBL/GenBank/DDBJ databases">
        <title>Bacterium isolated from marine sediment.</title>
        <authorList>
            <person name="Zhu K.-L."/>
            <person name="Du Z.-J."/>
            <person name="Liang Q.-Y."/>
        </authorList>
    </citation>
    <scope>NUCLEOTIDE SEQUENCE [LARGE SCALE GENOMIC DNA]</scope>
    <source>
        <strain evidence="2 3">A346</strain>
    </source>
</reference>
<gene>
    <name evidence="2" type="ORF">KTN04_05555</name>
</gene>
<dbReference type="InterPro" id="IPR003346">
    <property type="entry name" value="Transposase_20"/>
</dbReference>
<evidence type="ECO:0000313" key="2">
    <source>
        <dbReference type="EMBL" id="MBV0932800.1"/>
    </source>
</evidence>
<accession>A0ABS6M983</accession>
<dbReference type="RefSeq" id="WP_217334222.1">
    <property type="nucleotide sequence ID" value="NZ_JAHQZT010000005.1"/>
</dbReference>
<evidence type="ECO:0000313" key="3">
    <source>
        <dbReference type="Proteomes" id="UP000755551"/>
    </source>
</evidence>
<dbReference type="Proteomes" id="UP000755551">
    <property type="component" value="Unassembled WGS sequence"/>
</dbReference>
<protein>
    <submittedName>
        <fullName evidence="2">Transposase</fullName>
    </submittedName>
</protein>
<dbReference type="Pfam" id="PF02371">
    <property type="entry name" value="Transposase_20"/>
    <property type="match status" value="1"/>
</dbReference>